<evidence type="ECO:0000313" key="4">
    <source>
        <dbReference type="EMBL" id="ONK75176.1"/>
    </source>
</evidence>
<evidence type="ECO:0000259" key="3">
    <source>
        <dbReference type="Pfam" id="PF01425"/>
    </source>
</evidence>
<dbReference type="Pfam" id="PF01425">
    <property type="entry name" value="Amidase"/>
    <property type="match status" value="1"/>
</dbReference>
<dbReference type="FunFam" id="3.90.1300.10:FF:000004">
    <property type="entry name" value="Outer envelope protein 64, mitochondrial"/>
    <property type="match status" value="1"/>
</dbReference>
<dbReference type="InterPro" id="IPR023631">
    <property type="entry name" value="Amidase_dom"/>
</dbReference>
<dbReference type="InterPro" id="IPR019734">
    <property type="entry name" value="TPR_rpt"/>
</dbReference>
<dbReference type="SUPFAM" id="SSF48452">
    <property type="entry name" value="TPR-like"/>
    <property type="match status" value="1"/>
</dbReference>
<evidence type="ECO:0000313" key="5">
    <source>
        <dbReference type="Proteomes" id="UP000243459"/>
    </source>
</evidence>
<keyword evidence="2" id="KW-1133">Transmembrane helix</keyword>
<keyword evidence="1" id="KW-0802">TPR repeat</keyword>
<evidence type="ECO:0000256" key="2">
    <source>
        <dbReference type="SAM" id="Phobius"/>
    </source>
</evidence>
<evidence type="ECO:0000256" key="1">
    <source>
        <dbReference type="PROSITE-ProRule" id="PRU00339"/>
    </source>
</evidence>
<accession>A0A5P1F9W1</accession>
<dbReference type="InterPro" id="IPR036928">
    <property type="entry name" value="AS_sf"/>
</dbReference>
<dbReference type="Proteomes" id="UP000243459">
    <property type="component" value="Chromosome 3"/>
</dbReference>
<dbReference type="SUPFAM" id="SSF75304">
    <property type="entry name" value="Amidase signature (AS) enzymes"/>
    <property type="match status" value="1"/>
</dbReference>
<feature type="domain" description="Amidase" evidence="3">
    <location>
        <begin position="56"/>
        <end position="441"/>
    </location>
</feature>
<dbReference type="Gene3D" id="3.90.1300.10">
    <property type="entry name" value="Amidase signature (AS) domain"/>
    <property type="match status" value="1"/>
</dbReference>
<gene>
    <name evidence="4" type="ORF">A4U43_C03F14160</name>
</gene>
<keyword evidence="2" id="KW-0812">Transmembrane</keyword>
<organism evidence="4 5">
    <name type="scientific">Asparagus officinalis</name>
    <name type="common">Garden asparagus</name>
    <dbReference type="NCBI Taxonomy" id="4686"/>
    <lineage>
        <taxon>Eukaryota</taxon>
        <taxon>Viridiplantae</taxon>
        <taxon>Streptophyta</taxon>
        <taxon>Embryophyta</taxon>
        <taxon>Tracheophyta</taxon>
        <taxon>Spermatophyta</taxon>
        <taxon>Magnoliopsida</taxon>
        <taxon>Liliopsida</taxon>
        <taxon>Asparagales</taxon>
        <taxon>Asparagaceae</taxon>
        <taxon>Asparagoideae</taxon>
        <taxon>Asparagus</taxon>
    </lineage>
</organism>
<dbReference type="PROSITE" id="PS50005">
    <property type="entry name" value="TPR"/>
    <property type="match status" value="2"/>
</dbReference>
<keyword evidence="2" id="KW-0472">Membrane</keyword>
<dbReference type="OMA" id="QSANLWV"/>
<dbReference type="EMBL" id="CM007383">
    <property type="protein sequence ID" value="ONK75176.1"/>
    <property type="molecule type" value="Genomic_DNA"/>
</dbReference>
<dbReference type="Gramene" id="ONK75176">
    <property type="protein sequence ID" value="ONK75176"/>
    <property type="gene ID" value="A4U43_C03F14160"/>
</dbReference>
<keyword evidence="5" id="KW-1185">Reference proteome</keyword>
<dbReference type="OrthoDB" id="245563at2759"/>
<dbReference type="SMART" id="SM00028">
    <property type="entry name" value="TPR"/>
    <property type="match status" value="3"/>
</dbReference>
<dbReference type="PANTHER" id="PTHR46310:SF5">
    <property type="entry name" value="OUTER ENVELOPE PROTEIN 64, CHLOROPLASTIC"/>
    <property type="match status" value="1"/>
</dbReference>
<feature type="transmembrane region" description="Helical" evidence="2">
    <location>
        <begin position="6"/>
        <end position="23"/>
    </location>
</feature>
<dbReference type="Gene3D" id="1.25.40.10">
    <property type="entry name" value="Tetratricopeptide repeat domain"/>
    <property type="match status" value="1"/>
</dbReference>
<proteinExistence type="predicted"/>
<protein>
    <recommendedName>
        <fullName evidence="3">Amidase domain-containing protein</fullName>
    </recommendedName>
</protein>
<dbReference type="InterPro" id="IPR011990">
    <property type="entry name" value="TPR-like_helical_dom_sf"/>
</dbReference>
<feature type="repeat" description="TPR" evidence="1">
    <location>
        <begin position="542"/>
        <end position="575"/>
    </location>
</feature>
<name>A0A5P1F9W1_ASPOF</name>
<feature type="repeat" description="TPR" evidence="1">
    <location>
        <begin position="474"/>
        <end position="507"/>
    </location>
</feature>
<dbReference type="Pfam" id="PF13414">
    <property type="entry name" value="TPR_11"/>
    <property type="match status" value="1"/>
</dbReference>
<dbReference type="PANTHER" id="PTHR46310">
    <property type="entry name" value="AMIDASE 1"/>
    <property type="match status" value="1"/>
</dbReference>
<dbReference type="AlphaFoldDB" id="A0A5P1F9W1"/>
<sequence length="590" mass="63873">MSSSSANIIVLLSLGIAGIVLMTRKLKRAVKQDLGAFVQRFEILPPPPPPPPKAPHPLTGLTFAVADVFDIDGYITGFGNPDWARTHEPASRTSPVVSILIENGATCVGKTVIDDMASSIIGENKHFGAPTNPAAPDRVPGGCSSGSAAAVAGGLVDFSLGMDTIGGVRIPGGFCGIFGFRPSHAAVSNIGVLPVSPSLDAPGWFAKDVSILRRVGHVVLQLPHCEPRKPRQVIIADDCFQLSKIPATRLTQVVVKSMEKIFGRQVLNHLNLGDYLRSKAASLKEIQNGELNGDQRISLLAQLANAMLALNNREFKHNHEEWISSGNVSVDPYVLALARDSSEATNEHMAYCHSARNETHTALNSLLKDDGILVLPTVLGPPPKLNGKEILSADYQTKTLCLSAIASMSGCCQVTIPLGVHEKLPVSVSFIARQGRDHFLLDTVHAIYPSLQEQADIAMKSNISNGSISKEESAETAKEKGNIAYKEKQWQKAINLYTEAIKLNDKNATYYSNRAAAYLELGGYLQAEADCNEAISIDKKNVKSYLRRGTAREMLGYYKEAVEDFRYALVLEPTNKTANVAINRIKKFVQ</sequence>
<reference evidence="5" key="1">
    <citation type="journal article" date="2017" name="Nat. Commun.">
        <title>The asparagus genome sheds light on the origin and evolution of a young Y chromosome.</title>
        <authorList>
            <person name="Harkess A."/>
            <person name="Zhou J."/>
            <person name="Xu C."/>
            <person name="Bowers J.E."/>
            <person name="Van der Hulst R."/>
            <person name="Ayyampalayam S."/>
            <person name="Mercati F."/>
            <person name="Riccardi P."/>
            <person name="McKain M.R."/>
            <person name="Kakrana A."/>
            <person name="Tang H."/>
            <person name="Ray J."/>
            <person name="Groenendijk J."/>
            <person name="Arikit S."/>
            <person name="Mathioni S.M."/>
            <person name="Nakano M."/>
            <person name="Shan H."/>
            <person name="Telgmann-Rauber A."/>
            <person name="Kanno A."/>
            <person name="Yue Z."/>
            <person name="Chen H."/>
            <person name="Li W."/>
            <person name="Chen Y."/>
            <person name="Xu X."/>
            <person name="Zhang Y."/>
            <person name="Luo S."/>
            <person name="Chen H."/>
            <person name="Gao J."/>
            <person name="Mao Z."/>
            <person name="Pires J.C."/>
            <person name="Luo M."/>
            <person name="Kudrna D."/>
            <person name="Wing R.A."/>
            <person name="Meyers B.C."/>
            <person name="Yi K."/>
            <person name="Kong H."/>
            <person name="Lavrijsen P."/>
            <person name="Sunseri F."/>
            <person name="Falavigna A."/>
            <person name="Ye Y."/>
            <person name="Leebens-Mack J.H."/>
            <person name="Chen G."/>
        </authorList>
    </citation>
    <scope>NUCLEOTIDE SEQUENCE [LARGE SCALE GENOMIC DNA]</scope>
    <source>
        <strain evidence="5">cv. DH0086</strain>
    </source>
</reference>